<dbReference type="InterPro" id="IPR036812">
    <property type="entry name" value="NAD(P)_OxRdtase_dom_sf"/>
</dbReference>
<keyword evidence="6" id="KW-1185">Reference proteome</keyword>
<evidence type="ECO:0000313" key="6">
    <source>
        <dbReference type="Proteomes" id="UP000295818"/>
    </source>
</evidence>
<reference evidence="5 6" key="1">
    <citation type="journal article" date="2015" name="Stand. Genomic Sci.">
        <title>Genomic Encyclopedia of Bacterial and Archaeal Type Strains, Phase III: the genomes of soil and plant-associated and newly described type strains.</title>
        <authorList>
            <person name="Whitman W.B."/>
            <person name="Woyke T."/>
            <person name="Klenk H.P."/>
            <person name="Zhou Y."/>
            <person name="Lilburn T.G."/>
            <person name="Beck B.J."/>
            <person name="De Vos P."/>
            <person name="Vandamme P."/>
            <person name="Eisen J.A."/>
            <person name="Garrity G."/>
            <person name="Hugenholtz P."/>
            <person name="Kyrpides N.C."/>
        </authorList>
    </citation>
    <scope>NUCLEOTIDE SEQUENCE [LARGE SCALE GENOMIC DNA]</scope>
    <source>
        <strain evidence="5 6">VKM Ac-2538</strain>
    </source>
</reference>
<evidence type="ECO:0000256" key="3">
    <source>
        <dbReference type="ARBA" id="ARBA00023002"/>
    </source>
</evidence>
<dbReference type="RefSeq" id="WP_132187173.1">
    <property type="nucleotide sequence ID" value="NZ_SLWM01000001.1"/>
</dbReference>
<proteinExistence type="inferred from homology"/>
<dbReference type="PROSITE" id="PS00798">
    <property type="entry name" value="ALDOKETO_REDUCTASE_1"/>
    <property type="match status" value="1"/>
</dbReference>
<evidence type="ECO:0000313" key="5">
    <source>
        <dbReference type="EMBL" id="TCO31846.1"/>
    </source>
</evidence>
<comment type="similarity">
    <text evidence="1">Belongs to the aldo/keto reductase family.</text>
</comment>
<evidence type="ECO:0000256" key="1">
    <source>
        <dbReference type="ARBA" id="ARBA00007905"/>
    </source>
</evidence>
<organism evidence="5 6">
    <name type="scientific">Kribbella orskensis</name>
    <dbReference type="NCBI Taxonomy" id="2512216"/>
    <lineage>
        <taxon>Bacteria</taxon>
        <taxon>Bacillati</taxon>
        <taxon>Actinomycetota</taxon>
        <taxon>Actinomycetes</taxon>
        <taxon>Propionibacteriales</taxon>
        <taxon>Kribbellaceae</taxon>
        <taxon>Kribbella</taxon>
    </lineage>
</organism>
<protein>
    <submittedName>
        <fullName evidence="5">Diketogulonate reductase-like aldo/keto reductase</fullName>
    </submittedName>
</protein>
<sequence>MDQNAITLNNGVRIPQRGFGVFQVPPSDTQPAVEQAIELGYRHVDTAAAYNNEAGVGAAVRACGLPREELFVTTKLRNGDHGYESALRAYDETLQRLGLDYADLYLVHWPNPAADLYVDSWRALERIHTDGRVRAIGVSNFLSEHLDRLAKEAEVVPAVNQIELHPTYQQRELTELCRERSIAVEAYSPLGQGGDLDHPVLASIAGDHHVTPAQVVLRWHLQRGNIVIPKSVDPERIRANFDLGGFELTDDEIASITAMENGNRLGSDPRTFAISQIR</sequence>
<dbReference type="InterPro" id="IPR020471">
    <property type="entry name" value="AKR"/>
</dbReference>
<dbReference type="PRINTS" id="PR00069">
    <property type="entry name" value="ALDKETRDTASE"/>
</dbReference>
<accession>A0ABY2BU86</accession>
<dbReference type="InterPro" id="IPR023210">
    <property type="entry name" value="NADP_OxRdtase_dom"/>
</dbReference>
<dbReference type="EMBL" id="SLWM01000001">
    <property type="protein sequence ID" value="TCO31846.1"/>
    <property type="molecule type" value="Genomic_DNA"/>
</dbReference>
<keyword evidence="2" id="KW-0521">NADP</keyword>
<dbReference type="PROSITE" id="PS00062">
    <property type="entry name" value="ALDOKETO_REDUCTASE_2"/>
    <property type="match status" value="1"/>
</dbReference>
<gene>
    <name evidence="5" type="ORF">EV644_101489</name>
</gene>
<evidence type="ECO:0000259" key="4">
    <source>
        <dbReference type="Pfam" id="PF00248"/>
    </source>
</evidence>
<feature type="domain" description="NADP-dependent oxidoreductase" evidence="4">
    <location>
        <begin position="23"/>
        <end position="259"/>
    </location>
</feature>
<comment type="caution">
    <text evidence="5">The sequence shown here is derived from an EMBL/GenBank/DDBJ whole genome shotgun (WGS) entry which is preliminary data.</text>
</comment>
<keyword evidence="3" id="KW-0560">Oxidoreductase</keyword>
<dbReference type="PANTHER" id="PTHR43827:SF3">
    <property type="entry name" value="NADP-DEPENDENT OXIDOREDUCTASE DOMAIN-CONTAINING PROTEIN"/>
    <property type="match status" value="1"/>
</dbReference>
<dbReference type="PIRSF" id="PIRSF000097">
    <property type="entry name" value="AKR"/>
    <property type="match status" value="1"/>
</dbReference>
<dbReference type="Pfam" id="PF00248">
    <property type="entry name" value="Aldo_ket_red"/>
    <property type="match status" value="1"/>
</dbReference>
<dbReference type="PANTHER" id="PTHR43827">
    <property type="entry name" value="2,5-DIKETO-D-GLUCONIC ACID REDUCTASE"/>
    <property type="match status" value="1"/>
</dbReference>
<dbReference type="PROSITE" id="PS00063">
    <property type="entry name" value="ALDOKETO_REDUCTASE_3"/>
    <property type="match status" value="1"/>
</dbReference>
<name>A0ABY2BU86_9ACTN</name>
<dbReference type="Gene3D" id="3.20.20.100">
    <property type="entry name" value="NADP-dependent oxidoreductase domain"/>
    <property type="match status" value="1"/>
</dbReference>
<dbReference type="InterPro" id="IPR018170">
    <property type="entry name" value="Aldo/ket_reductase_CS"/>
</dbReference>
<evidence type="ECO:0000256" key="2">
    <source>
        <dbReference type="ARBA" id="ARBA00022857"/>
    </source>
</evidence>
<dbReference type="SUPFAM" id="SSF51430">
    <property type="entry name" value="NAD(P)-linked oxidoreductase"/>
    <property type="match status" value="1"/>
</dbReference>
<dbReference type="Proteomes" id="UP000295818">
    <property type="component" value="Unassembled WGS sequence"/>
</dbReference>